<dbReference type="Pfam" id="PF02518">
    <property type="entry name" value="HATPase_c"/>
    <property type="match status" value="1"/>
</dbReference>
<comment type="catalytic activity">
    <reaction evidence="1">
        <text>ATP + protein L-histidine = ADP + protein N-phospho-L-histidine.</text>
        <dbReference type="EC" id="2.7.13.3"/>
    </reaction>
</comment>
<keyword evidence="6" id="KW-0812">Transmembrane</keyword>
<evidence type="ECO:0000256" key="2">
    <source>
        <dbReference type="ARBA" id="ARBA00012438"/>
    </source>
</evidence>
<dbReference type="Pfam" id="PF00512">
    <property type="entry name" value="HisKA"/>
    <property type="match status" value="1"/>
</dbReference>
<dbReference type="InterPro" id="IPR003661">
    <property type="entry name" value="HisK_dim/P_dom"/>
</dbReference>
<evidence type="ECO:0000256" key="6">
    <source>
        <dbReference type="SAM" id="Phobius"/>
    </source>
</evidence>
<feature type="domain" description="Histidine kinase" evidence="7">
    <location>
        <begin position="536"/>
        <end position="758"/>
    </location>
</feature>
<evidence type="ECO:0000256" key="1">
    <source>
        <dbReference type="ARBA" id="ARBA00000085"/>
    </source>
</evidence>
<dbReference type="PRINTS" id="PR00344">
    <property type="entry name" value="BCTRLSENSOR"/>
</dbReference>
<dbReference type="Gene3D" id="3.30.450.20">
    <property type="entry name" value="PAS domain"/>
    <property type="match status" value="1"/>
</dbReference>
<dbReference type="Gene3D" id="3.30.565.10">
    <property type="entry name" value="Histidine kinase-like ATPase, C-terminal domain"/>
    <property type="match status" value="1"/>
</dbReference>
<keyword evidence="5" id="KW-0902">Two-component regulatory system</keyword>
<dbReference type="RefSeq" id="WP_221861913.1">
    <property type="nucleotide sequence ID" value="NZ_JAIKTU010000012.1"/>
</dbReference>
<keyword evidence="4 9" id="KW-0418">Kinase</keyword>
<feature type="transmembrane region" description="Helical" evidence="6">
    <location>
        <begin position="141"/>
        <end position="161"/>
    </location>
</feature>
<evidence type="ECO:0000256" key="5">
    <source>
        <dbReference type="ARBA" id="ARBA00023012"/>
    </source>
</evidence>
<evidence type="ECO:0000256" key="3">
    <source>
        <dbReference type="ARBA" id="ARBA00022553"/>
    </source>
</evidence>
<dbReference type="SUPFAM" id="SSF47384">
    <property type="entry name" value="Homodimeric domain of signal transducing histidine kinase"/>
    <property type="match status" value="1"/>
</dbReference>
<sequence>MLNLANRERNLSREKNIIRGTLTIIFIVGVIISIFISKDLLYKREVLINKEVIYPYGVVNLNLMLGIMAYISSLIYYFSNKKDNFFLISLLYLNLFISSLMNLNSNVINDSFIQVLNPTFRLFILTKVISEKKTFSIDNKIKTSIEVSILTIIFSILDIKISKLLISDETLDYLNIIISIIIIMIIIGYIISNILLVKKSLKEVEIVYTCVIASMCLLILRGVYFLYSARYPSIHFIQQNYYALNYLTIISNIVIISGLFIEIIKEINRNKRLENELNIFYYITEFDYTNNILLFDSEWNVAYANKAIINNYCSESEVEAQYKELNKIFCKYADDVEEFNFTDVYKDIADIGFWKGNVILKELDKVMELYIKQIAYNKEIYFFISFNDITKEYKLTEELRKKEELLRTINDNIQDIIIGLSADGSIEYANKAAIRTFKYRYSDLINKNYSELVYSYDKDNIFKEVNRRFNCIGIDSRDNEIELQSICRNISEDNELDVKNIIISKDLTQKNKYDKLNYKYNEIKAYEKSKNEFFANLSHELRTPINIIYSTLQLLDGVENSDVNAFKEYYIKYKKVLKLNCYRMLRLVNNLIDITKFEVGSVEGEFVNLNIVELVENVTLSVLSYAKIKNINIIFDTDVEELIIKCDAEKIERIMLNLLSNAIKFTEDNKTIFVNITSNDDWVDIKVRDEGRGIPETMKNLIFKRFVQVDKSLNRNTEGSGIGLSIVKSLVEIHNGNILVESEVNKGTTFNIFLPNVKLDNEEVSIIHSFNSDMQKVELELSDIYELY</sequence>
<dbReference type="PANTHER" id="PTHR43547">
    <property type="entry name" value="TWO-COMPONENT HISTIDINE KINASE"/>
    <property type="match status" value="1"/>
</dbReference>
<keyword evidence="4 9" id="KW-0808">Transferase</keyword>
<feature type="transmembrane region" description="Helical" evidence="6">
    <location>
        <begin position="17"/>
        <end position="36"/>
    </location>
</feature>
<feature type="transmembrane region" description="Helical" evidence="6">
    <location>
        <begin position="173"/>
        <end position="197"/>
    </location>
</feature>
<feature type="transmembrane region" description="Helical" evidence="6">
    <location>
        <begin position="85"/>
        <end position="105"/>
    </location>
</feature>
<evidence type="ECO:0000259" key="7">
    <source>
        <dbReference type="PROSITE" id="PS50109"/>
    </source>
</evidence>
<dbReference type="PROSITE" id="PS50109">
    <property type="entry name" value="HIS_KIN"/>
    <property type="match status" value="1"/>
</dbReference>
<feature type="transmembrane region" description="Helical" evidence="6">
    <location>
        <begin position="206"/>
        <end position="226"/>
    </location>
</feature>
<keyword evidence="6" id="KW-0472">Membrane</keyword>
<dbReference type="InterPro" id="IPR036097">
    <property type="entry name" value="HisK_dim/P_sf"/>
</dbReference>
<dbReference type="InterPro" id="IPR036890">
    <property type="entry name" value="HATPase_C_sf"/>
</dbReference>
<dbReference type="SMART" id="SM00388">
    <property type="entry name" value="HisKA"/>
    <property type="match status" value="1"/>
</dbReference>
<proteinExistence type="predicted"/>
<feature type="transmembrane region" description="Helical" evidence="6">
    <location>
        <begin position="246"/>
        <end position="264"/>
    </location>
</feature>
<dbReference type="PROSITE" id="PS50112">
    <property type="entry name" value="PAS"/>
    <property type="match status" value="1"/>
</dbReference>
<accession>A0ABS7L0U7</accession>
<feature type="domain" description="PAS" evidence="8">
    <location>
        <begin position="402"/>
        <end position="467"/>
    </location>
</feature>
<dbReference type="InterPro" id="IPR035965">
    <property type="entry name" value="PAS-like_dom_sf"/>
</dbReference>
<comment type="caution">
    <text evidence="9">The sequence shown here is derived from an EMBL/GenBank/DDBJ whole genome shotgun (WGS) entry which is preliminary data.</text>
</comment>
<dbReference type="NCBIfam" id="TIGR00229">
    <property type="entry name" value="sensory_box"/>
    <property type="match status" value="1"/>
</dbReference>
<feature type="transmembrane region" description="Helical" evidence="6">
    <location>
        <begin position="56"/>
        <end position="78"/>
    </location>
</feature>
<dbReference type="CDD" id="cd00082">
    <property type="entry name" value="HisKA"/>
    <property type="match status" value="1"/>
</dbReference>
<dbReference type="EC" id="2.7.13.3" evidence="2"/>
<dbReference type="InterPro" id="IPR005467">
    <property type="entry name" value="His_kinase_dom"/>
</dbReference>
<dbReference type="InterPro" id="IPR000014">
    <property type="entry name" value="PAS"/>
</dbReference>
<protein>
    <recommendedName>
        <fullName evidence="2">histidine kinase</fullName>
        <ecNumber evidence="2">2.7.13.3</ecNumber>
    </recommendedName>
</protein>
<reference evidence="9 10" key="1">
    <citation type="journal article" date="2021" name="Cell Host Microbe">
        <title>in vivo commensal control of Clostridioides difficile virulence.</title>
        <authorList>
            <person name="Girinathan B.P."/>
            <person name="Dibenedetto N."/>
            <person name="Worley J.N."/>
            <person name="Peltier J."/>
            <person name="Arrieta-Ortiz M.L."/>
            <person name="Rupa Christinal Immanuel S."/>
            <person name="Lavin R."/>
            <person name="Delaney M.L."/>
            <person name="Cummins C."/>
            <person name="Hoffmann M."/>
            <person name="Luo Y."/>
            <person name="Gonzalez-Escalona N."/>
            <person name="Allard M."/>
            <person name="Onderdonk A.B."/>
            <person name="Gerber G.K."/>
            <person name="Sonenshein A.L."/>
            <person name="Baliga N."/>
            <person name="Dupuy B."/>
            <person name="Bry L."/>
        </authorList>
    </citation>
    <scope>NUCLEOTIDE SEQUENCE [LARGE SCALE GENOMIC DNA]</scope>
    <source>
        <strain evidence="9 10">DSM 599</strain>
    </source>
</reference>
<dbReference type="Proteomes" id="UP001299068">
    <property type="component" value="Unassembled WGS sequence"/>
</dbReference>
<dbReference type="InterPro" id="IPR003594">
    <property type="entry name" value="HATPase_dom"/>
</dbReference>
<evidence type="ECO:0000313" key="10">
    <source>
        <dbReference type="Proteomes" id="UP001299068"/>
    </source>
</evidence>
<evidence type="ECO:0000313" key="9">
    <source>
        <dbReference type="EMBL" id="MBY0756686.1"/>
    </source>
</evidence>
<evidence type="ECO:0000256" key="4">
    <source>
        <dbReference type="ARBA" id="ARBA00022777"/>
    </source>
</evidence>
<dbReference type="SUPFAM" id="SSF55874">
    <property type="entry name" value="ATPase domain of HSP90 chaperone/DNA topoisomerase II/histidine kinase"/>
    <property type="match status" value="1"/>
</dbReference>
<dbReference type="Gene3D" id="1.10.287.130">
    <property type="match status" value="1"/>
</dbReference>
<dbReference type="SMART" id="SM00387">
    <property type="entry name" value="HATPase_c"/>
    <property type="match status" value="1"/>
</dbReference>
<dbReference type="InterPro" id="IPR004358">
    <property type="entry name" value="Sig_transdc_His_kin-like_C"/>
</dbReference>
<dbReference type="SMART" id="SM00091">
    <property type="entry name" value="PAS"/>
    <property type="match status" value="1"/>
</dbReference>
<keyword evidence="3" id="KW-0597">Phosphoprotein</keyword>
<name>A0ABS7L0U7_CLOSR</name>
<keyword evidence="6" id="KW-1133">Transmembrane helix</keyword>
<gene>
    <name evidence="9" type="ORF">K5V21_14650</name>
</gene>
<organism evidence="9 10">
    <name type="scientific">Clostridium sardiniense</name>
    <name type="common">Clostridium absonum</name>
    <dbReference type="NCBI Taxonomy" id="29369"/>
    <lineage>
        <taxon>Bacteria</taxon>
        <taxon>Bacillati</taxon>
        <taxon>Bacillota</taxon>
        <taxon>Clostridia</taxon>
        <taxon>Eubacteriales</taxon>
        <taxon>Clostridiaceae</taxon>
        <taxon>Clostridium</taxon>
    </lineage>
</organism>
<dbReference type="SUPFAM" id="SSF55785">
    <property type="entry name" value="PYP-like sensor domain (PAS domain)"/>
    <property type="match status" value="1"/>
</dbReference>
<dbReference type="InterPro" id="IPR013767">
    <property type="entry name" value="PAS_fold"/>
</dbReference>
<dbReference type="PANTHER" id="PTHR43547:SF2">
    <property type="entry name" value="HYBRID SIGNAL TRANSDUCTION HISTIDINE KINASE C"/>
    <property type="match status" value="1"/>
</dbReference>
<dbReference type="EMBL" id="JAIKTU010000012">
    <property type="protein sequence ID" value="MBY0756686.1"/>
    <property type="molecule type" value="Genomic_DNA"/>
</dbReference>
<keyword evidence="10" id="KW-1185">Reference proteome</keyword>
<dbReference type="Pfam" id="PF00989">
    <property type="entry name" value="PAS"/>
    <property type="match status" value="1"/>
</dbReference>
<dbReference type="GO" id="GO:0016301">
    <property type="term" value="F:kinase activity"/>
    <property type="evidence" value="ECO:0007669"/>
    <property type="project" value="UniProtKB-KW"/>
</dbReference>
<evidence type="ECO:0000259" key="8">
    <source>
        <dbReference type="PROSITE" id="PS50112"/>
    </source>
</evidence>